<organism evidence="4 5">
    <name type="scientific">Corynebacterium pyruviciproducens ATCC BAA-1742</name>
    <dbReference type="NCBI Taxonomy" id="1125779"/>
    <lineage>
        <taxon>Bacteria</taxon>
        <taxon>Bacillati</taxon>
        <taxon>Actinomycetota</taxon>
        <taxon>Actinomycetes</taxon>
        <taxon>Mycobacteriales</taxon>
        <taxon>Corynebacteriaceae</taxon>
        <taxon>Corynebacterium</taxon>
    </lineage>
</organism>
<sequence length="328" mass="34889">MRKLSTVGLAVVMSAALALSGCGESAVDKQQQTTTATAQDTATTVDSCEETLTFEKAPENVLMLSEVDVSILYELGVLDHVTHKAGVQRVSGIDAEMEKAIAAIPSVEAGEQASGGAQMSTEQILDINPDLVIAFDTGVDRDALREAGIPVYAPDTFCTEKEQGPASWDNVKNEITKVAAIFHVQEKGEELINKVESELPTPAADTNLNAVALYVTPGSTEMYTYGNTSMFDPILAANGLTNMYTDNSTRVFDASVEDLLGKNPDVIVLTSEDGDEQAARDAFEALPSAKDLKAVQDNKVYYVPFALTDPATTLSVRGATTLAKQLQG</sequence>
<comment type="similarity">
    <text evidence="1">Belongs to the bacterial solute-binding protein 8 family.</text>
</comment>
<dbReference type="AlphaFoldDB" id="S2ZHB7"/>
<keyword evidence="5" id="KW-1185">Reference proteome</keyword>
<proteinExistence type="inferred from homology"/>
<evidence type="ECO:0000259" key="3">
    <source>
        <dbReference type="PROSITE" id="PS50983"/>
    </source>
</evidence>
<dbReference type="InterPro" id="IPR002491">
    <property type="entry name" value="ABC_transptr_periplasmic_BD"/>
</dbReference>
<accession>S2ZHB7</accession>
<dbReference type="SUPFAM" id="SSF53807">
    <property type="entry name" value="Helical backbone' metal receptor"/>
    <property type="match status" value="1"/>
</dbReference>
<feature type="domain" description="Fe/B12 periplasmic-binding" evidence="3">
    <location>
        <begin position="60"/>
        <end position="328"/>
    </location>
</feature>
<dbReference type="RefSeq" id="WP_016458080.1">
    <property type="nucleotide sequence ID" value="NZ_KE150446.1"/>
</dbReference>
<gene>
    <name evidence="4" type="ORF">HMPREF1219_01325</name>
</gene>
<comment type="caution">
    <text evidence="4">The sequence shown here is derived from an EMBL/GenBank/DDBJ whole genome shotgun (WGS) entry which is preliminary data.</text>
</comment>
<protein>
    <recommendedName>
        <fullName evidence="3">Fe/B12 periplasmic-binding domain-containing protein</fullName>
    </recommendedName>
</protein>
<dbReference type="PANTHER" id="PTHR30535">
    <property type="entry name" value="VITAMIN B12-BINDING PROTEIN"/>
    <property type="match status" value="1"/>
</dbReference>
<dbReference type="EMBL" id="ATBY01000013">
    <property type="protein sequence ID" value="EPD69452.1"/>
    <property type="molecule type" value="Genomic_DNA"/>
</dbReference>
<keyword evidence="2" id="KW-0732">Signal</keyword>
<dbReference type="Proteomes" id="UP000014408">
    <property type="component" value="Unassembled WGS sequence"/>
</dbReference>
<evidence type="ECO:0000313" key="5">
    <source>
        <dbReference type="Proteomes" id="UP000014408"/>
    </source>
</evidence>
<feature type="chain" id="PRO_5039198673" description="Fe/B12 periplasmic-binding domain-containing protein" evidence="2">
    <location>
        <begin position="19"/>
        <end position="328"/>
    </location>
</feature>
<dbReference type="Pfam" id="PF01497">
    <property type="entry name" value="Peripla_BP_2"/>
    <property type="match status" value="1"/>
</dbReference>
<feature type="signal peptide" evidence="2">
    <location>
        <begin position="1"/>
        <end position="18"/>
    </location>
</feature>
<dbReference type="PROSITE" id="PS51257">
    <property type="entry name" value="PROKAR_LIPOPROTEIN"/>
    <property type="match status" value="1"/>
</dbReference>
<evidence type="ECO:0000256" key="1">
    <source>
        <dbReference type="ARBA" id="ARBA00008814"/>
    </source>
</evidence>
<dbReference type="Gene3D" id="3.40.50.1980">
    <property type="entry name" value="Nitrogenase molybdenum iron protein domain"/>
    <property type="match status" value="2"/>
</dbReference>
<dbReference type="InterPro" id="IPR050902">
    <property type="entry name" value="ABC_Transporter_SBP"/>
</dbReference>
<evidence type="ECO:0000256" key="2">
    <source>
        <dbReference type="SAM" id="SignalP"/>
    </source>
</evidence>
<dbReference type="PROSITE" id="PS50983">
    <property type="entry name" value="FE_B12_PBP"/>
    <property type="match status" value="1"/>
</dbReference>
<dbReference type="STRING" id="1125779.HMPREF1219_01325"/>
<dbReference type="eggNOG" id="COG0614">
    <property type="taxonomic scope" value="Bacteria"/>
</dbReference>
<dbReference type="PATRIC" id="fig|1125779.3.peg.1298"/>
<dbReference type="HOGENOM" id="CLU_038034_7_1_11"/>
<reference evidence="4 5" key="1">
    <citation type="submission" date="2013-05" db="EMBL/GenBank/DDBJ databases">
        <title>The Genome Sequence of Corynebacterium pyruviciproducens 1773O (ATCC BAA-1742).</title>
        <authorList>
            <consortium name="The Broad Institute Genomics Platform"/>
            <person name="Earl A."/>
            <person name="Ward D."/>
            <person name="Feldgarden M."/>
            <person name="Gevers D."/>
            <person name="Tong J."/>
            <person name="Walker B."/>
            <person name="Young S."/>
            <person name="Zeng Q."/>
            <person name="Gargeya S."/>
            <person name="Fitzgerald M."/>
            <person name="Haas B."/>
            <person name="Abouelleil A."/>
            <person name="Allen A.W."/>
            <person name="Alvarado L."/>
            <person name="Arachchi H.M."/>
            <person name="Berlin A.M."/>
            <person name="Chapman S.B."/>
            <person name="Gainer-Dewar J."/>
            <person name="Goldberg J."/>
            <person name="Griggs A."/>
            <person name="Gujja S."/>
            <person name="Hansen M."/>
            <person name="Howarth C."/>
            <person name="Imamovic A."/>
            <person name="Ireland A."/>
            <person name="Larimer J."/>
            <person name="McCowan C."/>
            <person name="Murphy C."/>
            <person name="Pearson M."/>
            <person name="Poon T.W."/>
            <person name="Priest M."/>
            <person name="Roberts A."/>
            <person name="Saif S."/>
            <person name="Shea T."/>
            <person name="Sisk P."/>
            <person name="Sykes S."/>
            <person name="Wortman J."/>
            <person name="Nusbaum C."/>
            <person name="Birren B."/>
        </authorList>
    </citation>
    <scope>NUCLEOTIDE SEQUENCE [LARGE SCALE GENOMIC DNA]</scope>
    <source>
        <strain evidence="4 5">ATCC BAA-1742</strain>
    </source>
</reference>
<dbReference type="PANTHER" id="PTHR30535:SF34">
    <property type="entry name" value="MOLYBDATE-BINDING PROTEIN MOLA"/>
    <property type="match status" value="1"/>
</dbReference>
<evidence type="ECO:0000313" key="4">
    <source>
        <dbReference type="EMBL" id="EPD69452.1"/>
    </source>
</evidence>
<name>S2ZHB7_9CORY</name>